<organism evidence="1 2">
    <name type="scientific">Candidatus Limivivens intestinipullorum</name>
    <dbReference type="NCBI Taxonomy" id="2840858"/>
    <lineage>
        <taxon>Bacteria</taxon>
        <taxon>Bacillati</taxon>
        <taxon>Bacillota</taxon>
        <taxon>Clostridia</taxon>
        <taxon>Lachnospirales</taxon>
        <taxon>Lachnospiraceae</taxon>
        <taxon>Lachnospiraceae incertae sedis</taxon>
        <taxon>Candidatus Limivivens</taxon>
    </lineage>
</organism>
<dbReference type="Proteomes" id="UP000823935">
    <property type="component" value="Unassembled WGS sequence"/>
</dbReference>
<name>A0A9D1EV53_9FIRM</name>
<dbReference type="EMBL" id="DVIQ01000073">
    <property type="protein sequence ID" value="HIS32241.1"/>
    <property type="molecule type" value="Genomic_DNA"/>
</dbReference>
<reference evidence="1" key="1">
    <citation type="submission" date="2020-10" db="EMBL/GenBank/DDBJ databases">
        <authorList>
            <person name="Gilroy R."/>
        </authorList>
    </citation>
    <scope>NUCLEOTIDE SEQUENCE</scope>
    <source>
        <strain evidence="1">CHK190-19873</strain>
    </source>
</reference>
<accession>A0A9D1EV53</accession>
<evidence type="ECO:0000313" key="2">
    <source>
        <dbReference type="Proteomes" id="UP000823935"/>
    </source>
</evidence>
<comment type="caution">
    <text evidence="1">The sequence shown here is derived from an EMBL/GenBank/DDBJ whole genome shotgun (WGS) entry which is preliminary data.</text>
</comment>
<dbReference type="AlphaFoldDB" id="A0A9D1EV53"/>
<reference evidence="1" key="2">
    <citation type="journal article" date="2021" name="PeerJ">
        <title>Extensive microbial diversity within the chicken gut microbiome revealed by metagenomics and culture.</title>
        <authorList>
            <person name="Gilroy R."/>
            <person name="Ravi A."/>
            <person name="Getino M."/>
            <person name="Pursley I."/>
            <person name="Horton D.L."/>
            <person name="Alikhan N.F."/>
            <person name="Baker D."/>
            <person name="Gharbi K."/>
            <person name="Hall N."/>
            <person name="Watson M."/>
            <person name="Adriaenssens E.M."/>
            <person name="Foster-Nyarko E."/>
            <person name="Jarju S."/>
            <person name="Secka A."/>
            <person name="Antonio M."/>
            <person name="Oren A."/>
            <person name="Chaudhuri R.R."/>
            <person name="La Ragione R."/>
            <person name="Hildebrand F."/>
            <person name="Pallen M.J."/>
        </authorList>
    </citation>
    <scope>NUCLEOTIDE SEQUENCE</scope>
    <source>
        <strain evidence="1">CHK190-19873</strain>
    </source>
</reference>
<sequence length="57" mass="6166">MAAGKCKAAYHTDEWHGYGCEITGGACMFLFPNSKACAEQYGEGPDAEESEETNNED</sequence>
<protein>
    <submittedName>
        <fullName evidence="1">Uncharacterized protein</fullName>
    </submittedName>
</protein>
<gene>
    <name evidence="1" type="ORF">IAB44_11965</name>
</gene>
<evidence type="ECO:0000313" key="1">
    <source>
        <dbReference type="EMBL" id="HIS32241.1"/>
    </source>
</evidence>
<proteinExistence type="predicted"/>